<evidence type="ECO:0000313" key="3">
    <source>
        <dbReference type="Proteomes" id="UP000284543"/>
    </source>
</evidence>
<organism evidence="2 3">
    <name type="scientific">Enterocloster bolteae</name>
    <dbReference type="NCBI Taxonomy" id="208479"/>
    <lineage>
        <taxon>Bacteria</taxon>
        <taxon>Bacillati</taxon>
        <taxon>Bacillota</taxon>
        <taxon>Clostridia</taxon>
        <taxon>Lachnospirales</taxon>
        <taxon>Lachnospiraceae</taxon>
        <taxon>Enterocloster</taxon>
    </lineage>
</organism>
<gene>
    <name evidence="2" type="ORF">DWW02_12075</name>
</gene>
<dbReference type="EMBL" id="QRZM01000004">
    <property type="protein sequence ID" value="RGV76108.1"/>
    <property type="molecule type" value="Genomic_DNA"/>
</dbReference>
<protein>
    <submittedName>
        <fullName evidence="2">Uncharacterized protein</fullName>
    </submittedName>
</protein>
<keyword evidence="1" id="KW-0732">Signal</keyword>
<proteinExistence type="predicted"/>
<comment type="caution">
    <text evidence="2">The sequence shown here is derived from an EMBL/GenBank/DDBJ whole genome shotgun (WGS) entry which is preliminary data.</text>
</comment>
<sequence length="269" mass="28453">MKKHLVVITICTLALANAVPAMPVYAASKKPAAAYSAKQRREGQKKIKDAASRIKSAFKKQDLNALADLCSFPLIISYASGELTELKSKSELLALGTGPVFTEGMKSAIASTDVSKLKEVGNAGVQMGGDAGLSLFKFGGKWKINNIYSDYNSQAGSDSGALKIGNLEEAATTVQKCFSYRDIETLSRICSYPVNVIYEDGTSAEYSDAASFISKCGGRLFTDRLCNSVTATDASGLQAVGNAGAQLGGDSGLSMYQFGGAWKVNNIYQ</sequence>
<feature type="signal peptide" evidence="1">
    <location>
        <begin position="1"/>
        <end position="26"/>
    </location>
</feature>
<dbReference type="RefSeq" id="WP_054354399.1">
    <property type="nucleotide sequence ID" value="NZ_CAUHGS010000003.1"/>
</dbReference>
<name>A0A412Z7Z7_9FIRM</name>
<reference evidence="2 3" key="1">
    <citation type="submission" date="2018-08" db="EMBL/GenBank/DDBJ databases">
        <title>A genome reference for cultivated species of the human gut microbiota.</title>
        <authorList>
            <person name="Zou Y."/>
            <person name="Xue W."/>
            <person name="Luo G."/>
        </authorList>
    </citation>
    <scope>NUCLEOTIDE SEQUENCE [LARGE SCALE GENOMIC DNA]</scope>
    <source>
        <strain evidence="2 3">AF14-18</strain>
    </source>
</reference>
<dbReference type="Proteomes" id="UP000284543">
    <property type="component" value="Unassembled WGS sequence"/>
</dbReference>
<dbReference type="AlphaFoldDB" id="A0A412Z7Z7"/>
<evidence type="ECO:0000256" key="1">
    <source>
        <dbReference type="SAM" id="SignalP"/>
    </source>
</evidence>
<evidence type="ECO:0000313" key="2">
    <source>
        <dbReference type="EMBL" id="RGV76108.1"/>
    </source>
</evidence>
<feature type="chain" id="PRO_5019140628" evidence="1">
    <location>
        <begin position="27"/>
        <end position="269"/>
    </location>
</feature>
<accession>A0A412Z7Z7</accession>